<feature type="region of interest" description="Disordered" evidence="2">
    <location>
        <begin position="170"/>
        <end position="195"/>
    </location>
</feature>
<dbReference type="InterPro" id="IPR001878">
    <property type="entry name" value="Znf_CCHC"/>
</dbReference>
<gene>
    <name evidence="4" type="ORF">Bathy01g04960</name>
</gene>
<dbReference type="SMART" id="SM00343">
    <property type="entry name" value="ZnF_C2HC"/>
    <property type="match status" value="3"/>
</dbReference>
<dbReference type="PROSITE" id="PS50158">
    <property type="entry name" value="ZF_CCHC"/>
    <property type="match status" value="2"/>
</dbReference>
<evidence type="ECO:0000313" key="4">
    <source>
        <dbReference type="EMBL" id="CCO14051.1"/>
    </source>
</evidence>
<evidence type="ECO:0000259" key="3">
    <source>
        <dbReference type="PROSITE" id="PS50158"/>
    </source>
</evidence>
<feature type="domain" description="CCHC-type" evidence="3">
    <location>
        <begin position="44"/>
        <end position="59"/>
    </location>
</feature>
<dbReference type="Gene3D" id="4.10.60.10">
    <property type="entry name" value="Zinc finger, CCHC-type"/>
    <property type="match status" value="1"/>
</dbReference>
<sequence length="239" mass="26550">MSKPSRYSNRVPTTRTTTAAAGATMSTYANSIMVEKPLSYEGPCHRCNKLGHQAKDCSKPRICGKCGQKGHVERNCDNDNNYSNNNNNAHHQKKKQQKYRSVCKRCGQKGGHSSSRCPNVSRCKICTENHETRECPRNLGGTVSKKRREIEEQQSFVEQKRRAVMMEEVGGGRRGDGVDEAMGGDDGAEKRLRKGGVLARKKVKLVRVQKMKPPSSAFEQAKEGNKCVPLVDYASSSDE</sequence>
<dbReference type="Pfam" id="PF00098">
    <property type="entry name" value="zf-CCHC"/>
    <property type="match status" value="1"/>
</dbReference>
<accession>K8E8W1</accession>
<dbReference type="AlphaFoldDB" id="K8E8W1"/>
<protein>
    <recommendedName>
        <fullName evidence="3">CCHC-type domain-containing protein</fullName>
    </recommendedName>
</protein>
<keyword evidence="1" id="KW-0862">Zinc</keyword>
<evidence type="ECO:0000313" key="5">
    <source>
        <dbReference type="Proteomes" id="UP000198341"/>
    </source>
</evidence>
<keyword evidence="1" id="KW-0479">Metal-binding</keyword>
<dbReference type="KEGG" id="bpg:Bathy01g04960"/>
<evidence type="ECO:0000256" key="1">
    <source>
        <dbReference type="PROSITE-ProRule" id="PRU00047"/>
    </source>
</evidence>
<keyword evidence="5" id="KW-1185">Reference proteome</keyword>
<keyword evidence="1" id="KW-0863">Zinc-finger</keyword>
<feature type="region of interest" description="Disordered" evidence="2">
    <location>
        <begin position="78"/>
        <end position="97"/>
    </location>
</feature>
<evidence type="ECO:0000256" key="2">
    <source>
        <dbReference type="SAM" id="MobiDB-lite"/>
    </source>
</evidence>
<reference evidence="4 5" key="1">
    <citation type="submission" date="2011-10" db="EMBL/GenBank/DDBJ databases">
        <authorList>
            <person name="Genoscope - CEA"/>
        </authorList>
    </citation>
    <scope>NUCLEOTIDE SEQUENCE [LARGE SCALE GENOMIC DNA]</scope>
    <source>
        <strain evidence="4 5">RCC 1105</strain>
    </source>
</reference>
<dbReference type="SUPFAM" id="SSF57756">
    <property type="entry name" value="Retrovirus zinc finger-like domains"/>
    <property type="match status" value="1"/>
</dbReference>
<feature type="domain" description="CCHC-type" evidence="3">
    <location>
        <begin position="63"/>
        <end position="76"/>
    </location>
</feature>
<dbReference type="EMBL" id="FO082278">
    <property type="protein sequence ID" value="CCO14051.1"/>
    <property type="molecule type" value="Genomic_DNA"/>
</dbReference>
<name>K8E8W1_9CHLO</name>
<dbReference type="InterPro" id="IPR036875">
    <property type="entry name" value="Znf_CCHC_sf"/>
</dbReference>
<feature type="compositionally biased region" description="Low complexity" evidence="2">
    <location>
        <begin position="78"/>
        <end position="88"/>
    </location>
</feature>
<proteinExistence type="predicted"/>
<dbReference type="GO" id="GO:0003676">
    <property type="term" value="F:nucleic acid binding"/>
    <property type="evidence" value="ECO:0007669"/>
    <property type="project" value="InterPro"/>
</dbReference>
<organism evidence="4 5">
    <name type="scientific">Bathycoccus prasinos</name>
    <dbReference type="NCBI Taxonomy" id="41875"/>
    <lineage>
        <taxon>Eukaryota</taxon>
        <taxon>Viridiplantae</taxon>
        <taxon>Chlorophyta</taxon>
        <taxon>Mamiellophyceae</taxon>
        <taxon>Mamiellales</taxon>
        <taxon>Bathycoccaceae</taxon>
        <taxon>Bathycoccus</taxon>
    </lineage>
</organism>
<dbReference type="STRING" id="41875.K8E8W1"/>
<dbReference type="RefSeq" id="XP_007515172.1">
    <property type="nucleotide sequence ID" value="XM_007515110.1"/>
</dbReference>
<dbReference type="OrthoDB" id="3863715at2759"/>
<dbReference type="GO" id="GO:0008270">
    <property type="term" value="F:zinc ion binding"/>
    <property type="evidence" value="ECO:0007669"/>
    <property type="project" value="UniProtKB-KW"/>
</dbReference>
<dbReference type="Proteomes" id="UP000198341">
    <property type="component" value="Chromosome 1"/>
</dbReference>
<dbReference type="GeneID" id="19018231"/>